<sequence>MSRKIEEIKEFLLTARGKDAKSIKIKKNKSKVKFDVQCKKAEKWKQSLPPSLTVKEMK</sequence>
<evidence type="ECO:0000256" key="1">
    <source>
        <dbReference type="ARBA" id="ARBA00007803"/>
    </source>
</evidence>
<dbReference type="InterPro" id="IPR038464">
    <property type="entry name" value="Ribosomal_eL38_sf"/>
</dbReference>
<proteinExistence type="inferred from homology"/>
<evidence type="ECO:0000313" key="8">
    <source>
        <dbReference type="Proteomes" id="UP000233160"/>
    </source>
</evidence>
<evidence type="ECO:0000256" key="2">
    <source>
        <dbReference type="ARBA" id="ARBA00022980"/>
    </source>
</evidence>
<protein>
    <recommendedName>
        <fullName evidence="4">Large ribosomal subunit protein eL38</fullName>
    </recommendedName>
    <alternativeName>
        <fullName evidence="5">60S ribosomal protein L38</fullName>
    </alternativeName>
</protein>
<dbReference type="GeneTree" id="ENSGT00390000003718"/>
<dbReference type="GO" id="GO:0022625">
    <property type="term" value="C:cytosolic large ribosomal subunit"/>
    <property type="evidence" value="ECO:0007669"/>
    <property type="project" value="TreeGrafter"/>
</dbReference>
<keyword evidence="8" id="KW-1185">Reference proteome</keyword>
<evidence type="ECO:0000256" key="5">
    <source>
        <dbReference type="ARBA" id="ARBA00035338"/>
    </source>
</evidence>
<evidence type="ECO:0000313" key="7">
    <source>
        <dbReference type="Ensembl" id="ENSPCOP00000023309.1"/>
    </source>
</evidence>
<evidence type="ECO:0000256" key="6">
    <source>
        <dbReference type="RuleBase" id="RU003445"/>
    </source>
</evidence>
<dbReference type="PANTHER" id="PTHR10965">
    <property type="entry name" value="60S RIBOSOMAL PROTEIN L38"/>
    <property type="match status" value="1"/>
</dbReference>
<reference evidence="7" key="2">
    <citation type="submission" date="2025-09" db="UniProtKB">
        <authorList>
            <consortium name="Ensembl"/>
        </authorList>
    </citation>
    <scope>IDENTIFICATION</scope>
</reference>
<dbReference type="AlphaFoldDB" id="A0A2K6GAP8"/>
<comment type="similarity">
    <text evidence="1 6">Belongs to the eukaryotic ribosomal protein eL38 family.</text>
</comment>
<keyword evidence="2 6" id="KW-0689">Ribosomal protein</keyword>
<reference evidence="7" key="1">
    <citation type="submission" date="2025-08" db="UniProtKB">
        <authorList>
            <consortium name="Ensembl"/>
        </authorList>
    </citation>
    <scope>IDENTIFICATION</scope>
</reference>
<dbReference type="Proteomes" id="UP000233160">
    <property type="component" value="Unassembled WGS sequence"/>
</dbReference>
<dbReference type="GO" id="GO:0003735">
    <property type="term" value="F:structural constituent of ribosome"/>
    <property type="evidence" value="ECO:0007669"/>
    <property type="project" value="InterPro"/>
</dbReference>
<dbReference type="InterPro" id="IPR002675">
    <property type="entry name" value="Ribosomal_eL38"/>
</dbReference>
<dbReference type="Ensembl" id="ENSPCOT00000033987.1">
    <property type="protein sequence ID" value="ENSPCOP00000023309.1"/>
    <property type="gene ID" value="ENSPCOG00000023791.1"/>
</dbReference>
<dbReference type="GO" id="GO:0022618">
    <property type="term" value="P:protein-RNA complex assembly"/>
    <property type="evidence" value="ECO:0007669"/>
    <property type="project" value="TreeGrafter"/>
</dbReference>
<dbReference type="Pfam" id="PF01781">
    <property type="entry name" value="Ribosomal_L38e"/>
    <property type="match status" value="1"/>
</dbReference>
<dbReference type="PANTHER" id="PTHR10965:SF0">
    <property type="entry name" value="LARGE RIBOSOMAL SUBUNIT PROTEIN EL38"/>
    <property type="match status" value="1"/>
</dbReference>
<organism evidence="7 8">
    <name type="scientific">Propithecus coquereli</name>
    <name type="common">Coquerel's sifaka</name>
    <name type="synonym">Propithecus verreauxi coquereli</name>
    <dbReference type="NCBI Taxonomy" id="379532"/>
    <lineage>
        <taxon>Eukaryota</taxon>
        <taxon>Metazoa</taxon>
        <taxon>Chordata</taxon>
        <taxon>Craniata</taxon>
        <taxon>Vertebrata</taxon>
        <taxon>Euteleostomi</taxon>
        <taxon>Mammalia</taxon>
        <taxon>Eutheria</taxon>
        <taxon>Euarchontoglires</taxon>
        <taxon>Primates</taxon>
        <taxon>Strepsirrhini</taxon>
        <taxon>Lemuriformes</taxon>
        <taxon>Indriidae</taxon>
        <taxon>Propithecus</taxon>
    </lineage>
</organism>
<dbReference type="STRING" id="379532.ENSPCOP00000023309"/>
<dbReference type="GO" id="GO:0006412">
    <property type="term" value="P:translation"/>
    <property type="evidence" value="ECO:0007669"/>
    <property type="project" value="InterPro"/>
</dbReference>
<evidence type="ECO:0000256" key="4">
    <source>
        <dbReference type="ARBA" id="ARBA00035235"/>
    </source>
</evidence>
<name>A0A2K6GAP8_PROCO</name>
<dbReference type="OMA" id="QCTRYLY"/>
<dbReference type="Gene3D" id="3.30.720.90">
    <property type="match status" value="1"/>
</dbReference>
<evidence type="ECO:0000256" key="3">
    <source>
        <dbReference type="ARBA" id="ARBA00023274"/>
    </source>
</evidence>
<accession>A0A2K6GAP8</accession>
<keyword evidence="3 6" id="KW-0687">Ribonucleoprotein</keyword>